<keyword evidence="1" id="KW-0732">Signal</keyword>
<reference evidence="3" key="1">
    <citation type="journal article" date="2019" name="Int. J. Syst. Evol. Microbiol.">
        <title>The Global Catalogue of Microorganisms (GCM) 10K type strain sequencing project: providing services to taxonomists for standard genome sequencing and annotation.</title>
        <authorList>
            <consortium name="The Broad Institute Genomics Platform"/>
            <consortium name="The Broad Institute Genome Sequencing Center for Infectious Disease"/>
            <person name="Wu L."/>
            <person name="Ma J."/>
        </authorList>
    </citation>
    <scope>NUCLEOTIDE SEQUENCE [LARGE SCALE GENOMIC DNA]</scope>
    <source>
        <strain evidence="3">JCM 16545</strain>
    </source>
</reference>
<keyword evidence="3" id="KW-1185">Reference proteome</keyword>
<dbReference type="EMBL" id="JBHUJC010000020">
    <property type="protein sequence ID" value="MFD2276274.1"/>
    <property type="molecule type" value="Genomic_DNA"/>
</dbReference>
<name>A0ABW5E2F6_9BACT</name>
<evidence type="ECO:0000313" key="3">
    <source>
        <dbReference type="Proteomes" id="UP001597297"/>
    </source>
</evidence>
<evidence type="ECO:0000313" key="2">
    <source>
        <dbReference type="EMBL" id="MFD2276274.1"/>
    </source>
</evidence>
<accession>A0ABW5E2F6</accession>
<protein>
    <submittedName>
        <fullName evidence="2">Uncharacterized protein</fullName>
    </submittedName>
</protein>
<proteinExistence type="predicted"/>
<dbReference type="RefSeq" id="WP_377094386.1">
    <property type="nucleotide sequence ID" value="NZ_JBHSJM010000001.1"/>
</dbReference>
<feature type="chain" id="PRO_5045851597" evidence="1">
    <location>
        <begin position="21"/>
        <end position="146"/>
    </location>
</feature>
<dbReference type="Proteomes" id="UP001597297">
    <property type="component" value="Unassembled WGS sequence"/>
</dbReference>
<organism evidence="2 3">
    <name type="scientific">Rubritalea spongiae</name>
    <dbReference type="NCBI Taxonomy" id="430797"/>
    <lineage>
        <taxon>Bacteria</taxon>
        <taxon>Pseudomonadati</taxon>
        <taxon>Verrucomicrobiota</taxon>
        <taxon>Verrucomicrobiia</taxon>
        <taxon>Verrucomicrobiales</taxon>
        <taxon>Rubritaleaceae</taxon>
        <taxon>Rubritalea</taxon>
    </lineage>
</organism>
<feature type="signal peptide" evidence="1">
    <location>
        <begin position="1"/>
        <end position="20"/>
    </location>
</feature>
<gene>
    <name evidence="2" type="ORF">ACFSQZ_07325</name>
</gene>
<comment type="caution">
    <text evidence="2">The sequence shown here is derived from an EMBL/GenBank/DDBJ whole genome shotgun (WGS) entry which is preliminary data.</text>
</comment>
<sequence>MKKRILLISILTSITPSVIAEPMIPTSSSQWAELYQPPYKQPTELPVGSKLRKELFNMLRKETDPATKFKGSLKAFRNWAVFIGETVNAKGQMITHPPFDNPDTACLWIRTTKGWVIVESSFGHSDAFYIIWPEIYGTPKGLIGME</sequence>
<evidence type="ECO:0000256" key="1">
    <source>
        <dbReference type="SAM" id="SignalP"/>
    </source>
</evidence>